<dbReference type="InterPro" id="IPR005061">
    <property type="entry name" value="Ist1"/>
</dbReference>
<dbReference type="Pfam" id="PF03398">
    <property type="entry name" value="Ist1"/>
    <property type="match status" value="1"/>
</dbReference>
<evidence type="ECO:0000256" key="2">
    <source>
        <dbReference type="SAM" id="MobiDB-lite"/>
    </source>
</evidence>
<dbReference type="EMBL" id="JABFAB010000001">
    <property type="protein sequence ID" value="MBA0638868.1"/>
    <property type="molecule type" value="Genomic_DNA"/>
</dbReference>
<feature type="compositionally biased region" description="Basic and acidic residues" evidence="2">
    <location>
        <begin position="273"/>
        <end position="288"/>
    </location>
</feature>
<protein>
    <recommendedName>
        <fullName evidence="5">IST1-like protein</fullName>
    </recommendedName>
</protein>
<comment type="caution">
    <text evidence="3">The sequence shown here is derived from an EMBL/GenBank/DDBJ whole genome shotgun (WGS) entry which is preliminary data.</text>
</comment>
<dbReference type="Gene3D" id="1.20.1260.60">
    <property type="entry name" value="Vacuolar protein sorting-associated protein Ist1"/>
    <property type="match status" value="1"/>
</dbReference>
<name>A0A7J8TKY6_9ROSI</name>
<dbReference type="Proteomes" id="UP000593573">
    <property type="component" value="Unassembled WGS sequence"/>
</dbReference>
<keyword evidence="4" id="KW-1185">Reference proteome</keyword>
<evidence type="ECO:0000256" key="1">
    <source>
        <dbReference type="ARBA" id="ARBA00005536"/>
    </source>
</evidence>
<feature type="compositionally biased region" description="Basic and acidic residues" evidence="2">
    <location>
        <begin position="342"/>
        <end position="357"/>
    </location>
</feature>
<dbReference type="OrthoDB" id="29853at2759"/>
<feature type="compositionally biased region" description="Basic and acidic residues" evidence="2">
    <location>
        <begin position="571"/>
        <end position="597"/>
    </location>
</feature>
<evidence type="ECO:0000313" key="3">
    <source>
        <dbReference type="EMBL" id="MBA0638868.1"/>
    </source>
</evidence>
<feature type="compositionally biased region" description="Basic residues" evidence="2">
    <location>
        <begin position="603"/>
        <end position="614"/>
    </location>
</feature>
<evidence type="ECO:0000313" key="4">
    <source>
        <dbReference type="Proteomes" id="UP000593573"/>
    </source>
</evidence>
<feature type="compositionally biased region" description="Basic residues" evidence="2">
    <location>
        <begin position="684"/>
        <end position="697"/>
    </location>
</feature>
<proteinExistence type="inferred from homology"/>
<comment type="similarity">
    <text evidence="1">Belongs to the IST1 family.</text>
</comment>
<gene>
    <name evidence="3" type="ORF">Goklo_021934</name>
</gene>
<dbReference type="PANTHER" id="PTHR12161">
    <property type="entry name" value="IST1 FAMILY MEMBER"/>
    <property type="match status" value="1"/>
</dbReference>
<feature type="region of interest" description="Disordered" evidence="2">
    <location>
        <begin position="432"/>
        <end position="654"/>
    </location>
</feature>
<feature type="region of interest" description="Disordered" evidence="2">
    <location>
        <begin position="256"/>
        <end position="392"/>
    </location>
</feature>
<sequence>MIIHVVEKGTVQRAKLIVVGWVKFWHIRWVLILGGEEEILCFIDLHFEVYGVVFLSRIVRFLRPEKISDRTMLDGILGRGFAAKCKSLIKAIKSRIDVIRRKKSATLKFLKKDIADLLANGLDINAYGRVEGYIAELVLSSCYDFIDKCCDFVTKHVSVMQKLSDCPEDCREAVSSLMFAAARFSDLPELRELRHIFHERYENSLDVFANKQLVENSASNPSTMERKVMVMHDIASEFSIKWDSKTFERRMSEPVVIPQPQDRTKKYGSFHVNGDDNKSNYGKQDRLKKYGSFHVNGDDNKSNDGKQDRLKKYGSFHVNGDDNKSNDGKQDRLKKYGSFRVNGDDNKSNDGKQDRPKKYGSFHVNGDDNKSNDGKSADPPRDELKVDKNGHKWEFSVEDKLRQGREEAFARKENLDIPLPQKQEVVEKDDIAFKTARLSSSTSGKRIERVNGGGKVQDGRENSVPGIDNQDVLTQRKPDLNPNNYAAPRSRSQDKDLFVPDSYANEYGVQNSTRKTPVEGEPKRKPRSSSALPPPYVKPPSIKSKDSMNGANILSSLAGLDSDGVSGDPSMPDKEGHRIPPMRGHDRETDNYYRHGESGIPIPRRRLSRRRHLRSASGHIEIGNAEDTEFMRRKPRSRRRDESRQGLQILFDEEHQRNDEEERIIDRLLMHYSKKPSTSEDGKLRRKSKSHHAHHKRTDVDEEALEKASMDRSDDISETIPRPVRSISLPREQTTQSEGTKVYTRATSFQQGRSNAARHVHPKLPDYDDLAAHFAAMKGR</sequence>
<reference evidence="3 4" key="1">
    <citation type="journal article" date="2019" name="Genome Biol. Evol.">
        <title>Insights into the evolution of the New World diploid cottons (Gossypium, subgenus Houzingenia) based on genome sequencing.</title>
        <authorList>
            <person name="Grover C.E."/>
            <person name="Arick M.A. 2nd"/>
            <person name="Thrash A."/>
            <person name="Conover J.L."/>
            <person name="Sanders W.S."/>
            <person name="Peterson D.G."/>
            <person name="Frelichowski J.E."/>
            <person name="Scheffler J.A."/>
            <person name="Scheffler B.E."/>
            <person name="Wendel J.F."/>
        </authorList>
    </citation>
    <scope>NUCLEOTIDE SEQUENCE [LARGE SCALE GENOMIC DNA]</scope>
    <source>
        <strain evidence="3">57</strain>
        <tissue evidence="3">Leaf</tissue>
    </source>
</reference>
<evidence type="ECO:0008006" key="5">
    <source>
        <dbReference type="Google" id="ProtNLM"/>
    </source>
</evidence>
<feature type="compositionally biased region" description="Basic and acidic residues" evidence="2">
    <location>
        <begin position="365"/>
        <end position="392"/>
    </location>
</feature>
<feature type="compositionally biased region" description="Basic and acidic residues" evidence="2">
    <location>
        <begin position="296"/>
        <end position="311"/>
    </location>
</feature>
<feature type="region of interest" description="Disordered" evidence="2">
    <location>
        <begin position="670"/>
        <end position="741"/>
    </location>
</feature>
<accession>A0A7J8TKY6</accession>
<feature type="compositionally biased region" description="Basic and acidic residues" evidence="2">
    <location>
        <begin position="705"/>
        <end position="715"/>
    </location>
</feature>
<dbReference type="InterPro" id="IPR042277">
    <property type="entry name" value="IST1-like"/>
</dbReference>
<dbReference type="FunFam" id="1.20.1260.60:FF:000002">
    <property type="entry name" value="Vacuolar protein sorting-associated protein IST1"/>
    <property type="match status" value="1"/>
</dbReference>
<dbReference type="PANTHER" id="PTHR12161:SF14">
    <property type="entry name" value="REGULATOR OF VPS4 ACTIVITY IN THE MVB PATHWAY PROTEIN"/>
    <property type="match status" value="1"/>
</dbReference>
<organism evidence="3 4">
    <name type="scientific">Gossypium klotzschianum</name>
    <dbReference type="NCBI Taxonomy" id="34286"/>
    <lineage>
        <taxon>Eukaryota</taxon>
        <taxon>Viridiplantae</taxon>
        <taxon>Streptophyta</taxon>
        <taxon>Embryophyta</taxon>
        <taxon>Tracheophyta</taxon>
        <taxon>Spermatophyta</taxon>
        <taxon>Magnoliopsida</taxon>
        <taxon>eudicotyledons</taxon>
        <taxon>Gunneridae</taxon>
        <taxon>Pentapetalae</taxon>
        <taxon>rosids</taxon>
        <taxon>malvids</taxon>
        <taxon>Malvales</taxon>
        <taxon>Malvaceae</taxon>
        <taxon>Malvoideae</taxon>
        <taxon>Gossypium</taxon>
    </lineage>
</organism>
<dbReference type="AlphaFoldDB" id="A0A7J8TKY6"/>
<dbReference type="GO" id="GO:0015031">
    <property type="term" value="P:protein transport"/>
    <property type="evidence" value="ECO:0007669"/>
    <property type="project" value="InterPro"/>
</dbReference>
<feature type="compositionally biased region" description="Basic and acidic residues" evidence="2">
    <location>
        <begin position="319"/>
        <end position="334"/>
    </location>
</feature>
<feature type="compositionally biased region" description="Polar residues" evidence="2">
    <location>
        <begin position="731"/>
        <end position="741"/>
    </location>
</feature>